<protein>
    <submittedName>
        <fullName evidence="2">Dihydroorotase</fullName>
    </submittedName>
</protein>
<feature type="region of interest" description="Disordered" evidence="1">
    <location>
        <begin position="551"/>
        <end position="739"/>
    </location>
</feature>
<organism evidence="2 3">
    <name type="scientific">Frankliniella fusca</name>
    <dbReference type="NCBI Taxonomy" id="407009"/>
    <lineage>
        <taxon>Eukaryota</taxon>
        <taxon>Metazoa</taxon>
        <taxon>Ecdysozoa</taxon>
        <taxon>Arthropoda</taxon>
        <taxon>Hexapoda</taxon>
        <taxon>Insecta</taxon>
        <taxon>Pterygota</taxon>
        <taxon>Neoptera</taxon>
        <taxon>Paraneoptera</taxon>
        <taxon>Thysanoptera</taxon>
        <taxon>Terebrantia</taxon>
        <taxon>Thripoidea</taxon>
        <taxon>Thripidae</taxon>
        <taxon>Frankliniella</taxon>
    </lineage>
</organism>
<feature type="compositionally biased region" description="Polar residues" evidence="1">
    <location>
        <begin position="384"/>
        <end position="413"/>
    </location>
</feature>
<feature type="compositionally biased region" description="Basic and acidic residues" evidence="1">
    <location>
        <begin position="815"/>
        <end position="826"/>
    </location>
</feature>
<feature type="region of interest" description="Disordered" evidence="1">
    <location>
        <begin position="1"/>
        <end position="49"/>
    </location>
</feature>
<feature type="compositionally biased region" description="Polar residues" evidence="1">
    <location>
        <begin position="313"/>
        <end position="325"/>
    </location>
</feature>
<comment type="caution">
    <text evidence="2">The sequence shown here is derived from an EMBL/GenBank/DDBJ whole genome shotgun (WGS) entry which is preliminary data.</text>
</comment>
<feature type="compositionally biased region" description="Polar residues" evidence="1">
    <location>
        <begin position="644"/>
        <end position="661"/>
    </location>
</feature>
<evidence type="ECO:0000313" key="2">
    <source>
        <dbReference type="EMBL" id="KAK3914011.1"/>
    </source>
</evidence>
<keyword evidence="3" id="KW-1185">Reference proteome</keyword>
<accession>A0AAE1H4D3</accession>
<feature type="region of interest" description="Disordered" evidence="1">
    <location>
        <begin position="256"/>
        <end position="425"/>
    </location>
</feature>
<dbReference type="AlphaFoldDB" id="A0AAE1H4D3"/>
<evidence type="ECO:0000256" key="1">
    <source>
        <dbReference type="SAM" id="MobiDB-lite"/>
    </source>
</evidence>
<feature type="compositionally biased region" description="Basic and acidic residues" evidence="1">
    <location>
        <begin position="268"/>
        <end position="279"/>
    </location>
</feature>
<feature type="compositionally biased region" description="Basic and acidic residues" evidence="1">
    <location>
        <begin position="1"/>
        <end position="10"/>
    </location>
</feature>
<feature type="compositionally biased region" description="Polar residues" evidence="1">
    <location>
        <begin position="32"/>
        <end position="46"/>
    </location>
</feature>
<feature type="region of interest" description="Disordered" evidence="1">
    <location>
        <begin position="794"/>
        <end position="832"/>
    </location>
</feature>
<feature type="region of interest" description="Disordered" evidence="1">
    <location>
        <begin position="860"/>
        <end position="880"/>
    </location>
</feature>
<gene>
    <name evidence="2" type="ORF">KUF71_023424</name>
</gene>
<dbReference type="Proteomes" id="UP001219518">
    <property type="component" value="Unassembled WGS sequence"/>
</dbReference>
<feature type="compositionally biased region" description="Polar residues" evidence="1">
    <location>
        <begin position="867"/>
        <end position="878"/>
    </location>
</feature>
<reference evidence="2" key="2">
    <citation type="journal article" date="2023" name="BMC Genomics">
        <title>Pest status, molecular evolution, and epigenetic factors derived from the genome assembly of Frankliniella fusca, a thysanopteran phytovirus vector.</title>
        <authorList>
            <person name="Catto M.A."/>
            <person name="Labadie P.E."/>
            <person name="Jacobson A.L."/>
            <person name="Kennedy G.G."/>
            <person name="Srinivasan R."/>
            <person name="Hunt B.G."/>
        </authorList>
    </citation>
    <scope>NUCLEOTIDE SEQUENCE</scope>
    <source>
        <strain evidence="2">PL_HMW_Pooled</strain>
    </source>
</reference>
<feature type="region of interest" description="Disordered" evidence="1">
    <location>
        <begin position="171"/>
        <end position="195"/>
    </location>
</feature>
<feature type="region of interest" description="Disordered" evidence="1">
    <location>
        <begin position="904"/>
        <end position="928"/>
    </location>
</feature>
<reference evidence="2" key="1">
    <citation type="submission" date="2021-07" db="EMBL/GenBank/DDBJ databases">
        <authorList>
            <person name="Catto M.A."/>
            <person name="Jacobson A."/>
            <person name="Kennedy G."/>
            <person name="Labadie P."/>
            <person name="Hunt B.G."/>
            <person name="Srinivasan R."/>
        </authorList>
    </citation>
    <scope>NUCLEOTIDE SEQUENCE</scope>
    <source>
        <strain evidence="2">PL_HMW_Pooled</strain>
        <tissue evidence="2">Head</tissue>
    </source>
</reference>
<feature type="compositionally biased region" description="Basic and acidic residues" evidence="1">
    <location>
        <begin position="665"/>
        <end position="676"/>
    </location>
</feature>
<feature type="compositionally biased region" description="Low complexity" evidence="1">
    <location>
        <begin position="692"/>
        <end position="705"/>
    </location>
</feature>
<feature type="compositionally biased region" description="Basic and acidic residues" evidence="1">
    <location>
        <begin position="586"/>
        <end position="607"/>
    </location>
</feature>
<evidence type="ECO:0000313" key="3">
    <source>
        <dbReference type="Proteomes" id="UP001219518"/>
    </source>
</evidence>
<proteinExistence type="predicted"/>
<feature type="compositionally biased region" description="Polar residues" evidence="1">
    <location>
        <begin position="713"/>
        <end position="730"/>
    </location>
</feature>
<name>A0AAE1H4D3_9NEOP</name>
<feature type="compositionally biased region" description="Basic and acidic residues" evidence="1">
    <location>
        <begin position="631"/>
        <end position="643"/>
    </location>
</feature>
<dbReference type="EMBL" id="JAHWGI010000349">
    <property type="protein sequence ID" value="KAK3914011.1"/>
    <property type="molecule type" value="Genomic_DNA"/>
</dbReference>
<sequence>MDVSSIEHEYSSSSQRVPSPDLFSSDDDEPSQTEIASKQSPNTSSIIPEVRKKDAMQELESARLQRLMSLLQGVPPPPSVTIPQISLNEVLQKLSENYLKLAESSLEEHVHSLWKPKSSLEEVKATKWPFIKNLVYHDMHFNLCTASEEIEHISMKLNERFIGAETSTWCNSVTSQPSSAKKRQRRSLGNASPGCRLSHLARRRQTFSSASIAQLSSVAGSGTAGGAPIPGSSLSAHRRRLLNGGSAGQRCIMVEIKKSDKNKRVKTNSKDGQIKKKLPENAPKPVSQPQEPIQATKRALFQSPEEQKRVPSLLQQPCVTDNQVQRSKRALWPSDGESILNGNGKRTLDQSDSSNSQRAKMHCSDDRAPYSRLTRSLTFPLGHNSGTSKATAVGSSNPLPNNPNDTCSNSAKSSVRRASDQGPSDGSIKIELSELHKRKLFWAITSALRSHNISRNHQDFTRLSSMLAYHYIEVRSNMSGPAPASTSEHMLKVVSSKAAEVIQVENTEKSENLVSSKLQKKEERSNRELFRDATASLNVRRSLCVSLTSANQLSEDKPRATKRVPSARKSLSFDAIDPKATSGTCNEDHIEKGEVKFQLDGKGKDPNWKGNGENVPLSSAKRVSRSLFLSPKDELKSAKKDACEQTNGPGNQSSSHTTNDSAEIINHKIEESKKSSPSDVCDVDEKPPQAGSDLSSIPSFSAASSTLEADNEASITSEATNVSEQANSNDVHNHLPGAYPNIPLKDKTYTMPSVSSYSRIESANMEASECVPTRVLRETKERILRACYPQPVRRSRKSLSLSKRELRSSSSDSVELDHAPTSHHQENPSASFAMAENCTSGVSTSSSTMEPVVVLSPLKLPSPSVSAESNNTSKSTFGSPPFIIDNTLTSALSPFLGFPSKEDLNSSGGVDGTDSIAKVPDGSSEEGTNAKLVMEEKVITPLLEAGVLESSVCVGSGSSESTDADLTFRGRIESLKPSTSSDNAINLELGMNLSSNLLNLDENKEKSPVLEKWAERASRSAQKSSLELVESVNDGTCGGSVALLKPTENTAEESMLPWDESQLETVSQCSTNVFEKFCSIFDPSSHQGNA</sequence>